<sequence length="64" mass="7356">MKVALVVVSIIALALAGTTYYFYNAYNKTQRELEFKIADMSIEKEAEISRLTDTYDRLVADMKE</sequence>
<dbReference type="EMBL" id="BART01030311">
    <property type="protein sequence ID" value="GAH16250.1"/>
    <property type="molecule type" value="Genomic_DNA"/>
</dbReference>
<reference evidence="1" key="1">
    <citation type="journal article" date="2014" name="Front. Microbiol.">
        <title>High frequency of phylogenetically diverse reductive dehalogenase-homologous genes in deep subseafloor sedimentary metagenomes.</title>
        <authorList>
            <person name="Kawai M."/>
            <person name="Futagami T."/>
            <person name="Toyoda A."/>
            <person name="Takaki Y."/>
            <person name="Nishi S."/>
            <person name="Hori S."/>
            <person name="Arai W."/>
            <person name="Tsubouchi T."/>
            <person name="Morono Y."/>
            <person name="Uchiyama I."/>
            <person name="Ito T."/>
            <person name="Fujiyama A."/>
            <person name="Inagaki F."/>
            <person name="Takami H."/>
        </authorList>
    </citation>
    <scope>NUCLEOTIDE SEQUENCE</scope>
    <source>
        <strain evidence="1">Expedition CK06-06</strain>
    </source>
</reference>
<evidence type="ECO:0000313" key="1">
    <source>
        <dbReference type="EMBL" id="GAH16250.1"/>
    </source>
</evidence>
<feature type="non-terminal residue" evidence="1">
    <location>
        <position position="64"/>
    </location>
</feature>
<organism evidence="1">
    <name type="scientific">marine sediment metagenome</name>
    <dbReference type="NCBI Taxonomy" id="412755"/>
    <lineage>
        <taxon>unclassified sequences</taxon>
        <taxon>metagenomes</taxon>
        <taxon>ecological metagenomes</taxon>
    </lineage>
</organism>
<proteinExistence type="predicted"/>
<protein>
    <submittedName>
        <fullName evidence="1">Uncharacterized protein</fullName>
    </submittedName>
</protein>
<dbReference type="AlphaFoldDB" id="X1E784"/>
<accession>X1E784</accession>
<comment type="caution">
    <text evidence="1">The sequence shown here is derived from an EMBL/GenBank/DDBJ whole genome shotgun (WGS) entry which is preliminary data.</text>
</comment>
<name>X1E784_9ZZZZ</name>
<gene>
    <name evidence="1" type="ORF">S01H4_52966</name>
</gene>